<keyword evidence="4 6" id="KW-1133">Transmembrane helix</keyword>
<evidence type="ECO:0000256" key="1">
    <source>
        <dbReference type="ARBA" id="ARBA00004651"/>
    </source>
</evidence>
<keyword evidence="9" id="KW-1185">Reference proteome</keyword>
<feature type="transmembrane region" description="Helical" evidence="6">
    <location>
        <begin position="707"/>
        <end position="728"/>
    </location>
</feature>
<comment type="subcellular location">
    <subcellularLocation>
        <location evidence="1">Cell membrane</location>
        <topology evidence="1">Multi-pass membrane protein</topology>
    </subcellularLocation>
</comment>
<dbReference type="OrthoDB" id="2934570at2"/>
<feature type="transmembrane region" description="Helical" evidence="6">
    <location>
        <begin position="412"/>
        <end position="433"/>
    </location>
</feature>
<gene>
    <name evidence="8" type="ORF">SAMN04488542_101249</name>
</gene>
<dbReference type="STRING" id="670482.SAMN04488542_101249"/>
<dbReference type="RefSeq" id="WP_091226034.1">
    <property type="nucleotide sequence ID" value="NZ_FNBG01000001.1"/>
</dbReference>
<name>A0A1G7EKK5_9BACL</name>
<evidence type="ECO:0000259" key="7">
    <source>
        <dbReference type="Pfam" id="PF02687"/>
    </source>
</evidence>
<dbReference type="InterPro" id="IPR003838">
    <property type="entry name" value="ABC3_permease_C"/>
</dbReference>
<dbReference type="Proteomes" id="UP000198972">
    <property type="component" value="Unassembled WGS sequence"/>
</dbReference>
<feature type="transmembrane region" description="Helical" evidence="6">
    <location>
        <begin position="621"/>
        <end position="639"/>
    </location>
</feature>
<feature type="domain" description="ABC3 transporter permease C-terminal" evidence="7">
    <location>
        <begin position="622"/>
        <end position="728"/>
    </location>
</feature>
<evidence type="ECO:0000256" key="5">
    <source>
        <dbReference type="ARBA" id="ARBA00023136"/>
    </source>
</evidence>
<dbReference type="PANTHER" id="PTHR30287">
    <property type="entry name" value="MEMBRANE COMPONENT OF PREDICTED ABC SUPERFAMILY METABOLITE UPTAKE TRANSPORTER"/>
    <property type="match status" value="1"/>
</dbReference>
<feature type="transmembrane region" description="Helical" evidence="6">
    <location>
        <begin position="291"/>
        <end position="314"/>
    </location>
</feature>
<dbReference type="InterPro" id="IPR038766">
    <property type="entry name" value="Membrane_comp_ABC_pdt"/>
</dbReference>
<evidence type="ECO:0000313" key="9">
    <source>
        <dbReference type="Proteomes" id="UP000198972"/>
    </source>
</evidence>
<reference evidence="8 9" key="1">
    <citation type="submission" date="2016-10" db="EMBL/GenBank/DDBJ databases">
        <authorList>
            <person name="de Groot N.N."/>
        </authorList>
    </citation>
    <scope>NUCLEOTIDE SEQUENCE [LARGE SCALE GENOMIC DNA]</scope>
    <source>
        <strain evidence="8 9">DSM 28129</strain>
    </source>
</reference>
<proteinExistence type="predicted"/>
<evidence type="ECO:0000313" key="8">
    <source>
        <dbReference type="EMBL" id="SDE64117.1"/>
    </source>
</evidence>
<evidence type="ECO:0000256" key="4">
    <source>
        <dbReference type="ARBA" id="ARBA00022989"/>
    </source>
</evidence>
<organism evidence="8 9">
    <name type="scientific">Fontibacillus panacisegetis</name>
    <dbReference type="NCBI Taxonomy" id="670482"/>
    <lineage>
        <taxon>Bacteria</taxon>
        <taxon>Bacillati</taxon>
        <taxon>Bacillota</taxon>
        <taxon>Bacilli</taxon>
        <taxon>Bacillales</taxon>
        <taxon>Paenibacillaceae</taxon>
        <taxon>Fontibacillus</taxon>
    </lineage>
</organism>
<dbReference type="Pfam" id="PF02687">
    <property type="entry name" value="FtsX"/>
    <property type="match status" value="2"/>
</dbReference>
<feature type="transmembrane region" description="Helical" evidence="6">
    <location>
        <begin position="334"/>
        <end position="354"/>
    </location>
</feature>
<protein>
    <submittedName>
        <fullName evidence="8">Putative ABC transport system permease protein</fullName>
    </submittedName>
</protein>
<feature type="transmembrane region" description="Helical" evidence="6">
    <location>
        <begin position="243"/>
        <end position="263"/>
    </location>
</feature>
<sequence>MNPIRKQIYKNLLANKGYIAVLFLVVILTTFMYYFVEFSIDRNAKNLLTYVNEQQKEQFRFQVRTDMDEVQIIEGLRHDYEVEARSIKKISLDNRSYFFINRPNEIDLPYIVAGRLPLMESEIALLPQFMQSNGLEIGQSLVLGDRSYIITGSFYLPDYEVFIPFGDIQQDDHHATFAIVTPKIYEQYIGKEERYYAGRVKDGNHFEAKIADLKNNPSFSYIATSNEINSHSQILLGLDSNKILAHTFLVILGLISLFLYYMFYKRFMLLYKQEFGCFKALGYTKLQISAILIRFSFVISAVGALGGLVLGYIGSSVLLQMYNSSYSFPHFARGINISSFCYGVVIVIAANVLITYGAAIQFMKQDSYTLLNNIDKAQNMSGAKIFANKVANLLPQRWRLPVRVVLRKWNTLFLSALTILIVSTLFITSYSLYMSSSTIIESQTTGRTYEYDTTYDSYQQDVENLRTTRMYYLHKDVHILQDDREIPLAMVGLDSRGSLLELYNLKHEVIDLKDVNGVVISQGISEMYGIGKGDNLEFIIDREQYSTHIAEITLNGDMNTMYLDKATLAKSLGIPSNMHSGELSNELKSVLNSSVVTTTEKRAVLESNAVSNRSSAVINQLVGALIGCLLLYIVVLLNFQDRTQDMSILRLLGYKPSEINSLLVDVYRPIFLILYLLILPFAINISYQIHRLISLQTNDYIPFSTNGWLLLLAFVAIMLLYSLVVFFFKRKTYRLIKKGYNTILL</sequence>
<feature type="transmembrane region" description="Helical" evidence="6">
    <location>
        <begin position="12"/>
        <end position="36"/>
    </location>
</feature>
<keyword evidence="3 6" id="KW-0812">Transmembrane</keyword>
<dbReference type="EMBL" id="FNBG01000001">
    <property type="protein sequence ID" value="SDE64117.1"/>
    <property type="molecule type" value="Genomic_DNA"/>
</dbReference>
<dbReference type="PANTHER" id="PTHR30287:SF2">
    <property type="entry name" value="BLL1001 PROTEIN"/>
    <property type="match status" value="1"/>
</dbReference>
<dbReference type="AlphaFoldDB" id="A0A1G7EKK5"/>
<evidence type="ECO:0000256" key="6">
    <source>
        <dbReference type="SAM" id="Phobius"/>
    </source>
</evidence>
<evidence type="ECO:0000256" key="3">
    <source>
        <dbReference type="ARBA" id="ARBA00022692"/>
    </source>
</evidence>
<feature type="domain" description="ABC3 transporter permease C-terminal" evidence="7">
    <location>
        <begin position="248"/>
        <end position="365"/>
    </location>
</feature>
<accession>A0A1G7EKK5</accession>
<evidence type="ECO:0000256" key="2">
    <source>
        <dbReference type="ARBA" id="ARBA00022475"/>
    </source>
</evidence>
<dbReference type="GO" id="GO:0005886">
    <property type="term" value="C:plasma membrane"/>
    <property type="evidence" value="ECO:0007669"/>
    <property type="project" value="UniProtKB-SubCell"/>
</dbReference>
<keyword evidence="2" id="KW-1003">Cell membrane</keyword>
<keyword evidence="5 6" id="KW-0472">Membrane</keyword>
<feature type="transmembrane region" description="Helical" evidence="6">
    <location>
        <begin position="666"/>
        <end position="687"/>
    </location>
</feature>